<organism evidence="1 2">
    <name type="scientific">Kickxella alabastrina</name>
    <dbReference type="NCBI Taxonomy" id="61397"/>
    <lineage>
        <taxon>Eukaryota</taxon>
        <taxon>Fungi</taxon>
        <taxon>Fungi incertae sedis</taxon>
        <taxon>Zoopagomycota</taxon>
        <taxon>Kickxellomycotina</taxon>
        <taxon>Kickxellomycetes</taxon>
        <taxon>Kickxellales</taxon>
        <taxon>Kickxellaceae</taxon>
        <taxon>Kickxella</taxon>
    </lineage>
</organism>
<evidence type="ECO:0000313" key="2">
    <source>
        <dbReference type="Proteomes" id="UP001150581"/>
    </source>
</evidence>
<sequence>MAKISRPPTCIAVQCPACSEFVEFDLPKGDEAALCDVTCYKCKRDFPMDVKDVPFWKASDPSDKSRGMPSPASAESEKKSSSPPPRPKRKDGKTKGTDEEPLETEYY</sequence>
<evidence type="ECO:0000313" key="1">
    <source>
        <dbReference type="EMBL" id="KAJ1889394.1"/>
    </source>
</evidence>
<proteinExistence type="predicted"/>
<protein>
    <submittedName>
        <fullName evidence="1">Uncharacterized protein</fullName>
    </submittedName>
</protein>
<reference evidence="1" key="1">
    <citation type="submission" date="2022-07" db="EMBL/GenBank/DDBJ databases">
        <title>Phylogenomic reconstructions and comparative analyses of Kickxellomycotina fungi.</title>
        <authorList>
            <person name="Reynolds N.K."/>
            <person name="Stajich J.E."/>
            <person name="Barry K."/>
            <person name="Grigoriev I.V."/>
            <person name="Crous P."/>
            <person name="Smith M.E."/>
        </authorList>
    </citation>
    <scope>NUCLEOTIDE SEQUENCE</scope>
    <source>
        <strain evidence="1">Benny 63K</strain>
    </source>
</reference>
<name>A0ACC1I748_9FUNG</name>
<gene>
    <name evidence="1" type="ORF">LPJ66_008056</name>
</gene>
<keyword evidence="2" id="KW-1185">Reference proteome</keyword>
<dbReference type="EMBL" id="JANBPG010001553">
    <property type="protein sequence ID" value="KAJ1889394.1"/>
    <property type="molecule type" value="Genomic_DNA"/>
</dbReference>
<comment type="caution">
    <text evidence="1">The sequence shown here is derived from an EMBL/GenBank/DDBJ whole genome shotgun (WGS) entry which is preliminary data.</text>
</comment>
<dbReference type="Proteomes" id="UP001150581">
    <property type="component" value="Unassembled WGS sequence"/>
</dbReference>
<feature type="non-terminal residue" evidence="1">
    <location>
        <position position="107"/>
    </location>
</feature>
<accession>A0ACC1I748</accession>